<dbReference type="AlphaFoldDB" id="A0AAF0ES95"/>
<dbReference type="InterPro" id="IPR016181">
    <property type="entry name" value="Acyl_CoA_acyltransferase"/>
</dbReference>
<dbReference type="Gene3D" id="3.40.630.30">
    <property type="match status" value="1"/>
</dbReference>
<evidence type="ECO:0000256" key="1">
    <source>
        <dbReference type="ARBA" id="ARBA00009893"/>
    </source>
</evidence>
<gene>
    <name evidence="3" type="ORF">MCUN1_000394</name>
</gene>
<dbReference type="Proteomes" id="UP001219933">
    <property type="component" value="Chromosome 1"/>
</dbReference>
<reference evidence="3" key="1">
    <citation type="submission" date="2023-03" db="EMBL/GenBank/DDBJ databases">
        <title>Mating type loci evolution in Malassezia.</title>
        <authorList>
            <person name="Coelho M.A."/>
        </authorList>
    </citation>
    <scope>NUCLEOTIDE SEQUENCE</scope>
    <source>
        <strain evidence="3">CBS 11721</strain>
    </source>
</reference>
<keyword evidence="4" id="KW-1185">Reference proteome</keyword>
<dbReference type="PANTHER" id="PTHR31438">
    <property type="entry name" value="LYSINE N-ACYLTRANSFERASE C17G9.06C-RELATED"/>
    <property type="match status" value="1"/>
</dbReference>
<evidence type="ECO:0000259" key="2">
    <source>
        <dbReference type="SMART" id="SM01006"/>
    </source>
</evidence>
<sequence length="404" mass="45515">MPFDNTNLLQIPTRVTVEQGHYALKVGQSTVDIDVTHSESNHILKISGEHNFELVVQPPAPRYASVNDEPSDNSLAARSRRFPQARLDGEHTSENIWLASYAVFSFWTEQEYFSLADAGANAELLLSGLAQVSPADPSAALVSRAAFWQGAGGDVSCWAPIVSRIPLRDFAYVPTTTIATRKGPRQGPRHPVRVPKVGAWDAQNLEASSAPLYSRYIPQLGQTLSYRFASSKRKSDVDLLHRWHATDRVNTGWRQDMSWDDHKAYLEDIEASSDQIALIGEWDGEPWGYVEVYWAKESVLHNFYPAGDYDRGYHILVGEERFRGPHRVRSWMGSLVHLIFLLDPRTQLVVGEPRATNAKAVDYFCLMGGHVHSHIDLGHKRAAMIHISRERFFQLAPLHPQQNE</sequence>
<accession>A0AAF0ES95</accession>
<proteinExistence type="inferred from homology"/>
<dbReference type="EMBL" id="CP119877">
    <property type="protein sequence ID" value="WFD33581.1"/>
    <property type="molecule type" value="Genomic_DNA"/>
</dbReference>
<dbReference type="PANTHER" id="PTHR31438:SF1">
    <property type="entry name" value="LYSINE N-ACYLTRANSFERASE C17G9.06C-RELATED"/>
    <property type="match status" value="1"/>
</dbReference>
<dbReference type="GO" id="GO:0019290">
    <property type="term" value="P:siderophore biosynthetic process"/>
    <property type="evidence" value="ECO:0007669"/>
    <property type="project" value="InterPro"/>
</dbReference>
<name>A0AAF0ES95_9BASI</name>
<feature type="domain" description="Acyltransferase MbtK/IucB-like conserved" evidence="2">
    <location>
        <begin position="229"/>
        <end position="276"/>
    </location>
</feature>
<dbReference type="GO" id="GO:0016410">
    <property type="term" value="F:N-acyltransferase activity"/>
    <property type="evidence" value="ECO:0007669"/>
    <property type="project" value="TreeGrafter"/>
</dbReference>
<evidence type="ECO:0000313" key="4">
    <source>
        <dbReference type="Proteomes" id="UP001219933"/>
    </source>
</evidence>
<dbReference type="Pfam" id="PF13523">
    <property type="entry name" value="Acetyltransf_8"/>
    <property type="match status" value="1"/>
</dbReference>
<comment type="similarity">
    <text evidence="1">Belongs to the lysine N-acyltransferase MbtK family.</text>
</comment>
<organism evidence="3 4">
    <name type="scientific">Malassezia cuniculi</name>
    <dbReference type="NCBI Taxonomy" id="948313"/>
    <lineage>
        <taxon>Eukaryota</taxon>
        <taxon>Fungi</taxon>
        <taxon>Dikarya</taxon>
        <taxon>Basidiomycota</taxon>
        <taxon>Ustilaginomycotina</taxon>
        <taxon>Malasseziomycetes</taxon>
        <taxon>Malasseziales</taxon>
        <taxon>Malasseziaceae</taxon>
        <taxon>Malassezia</taxon>
    </lineage>
</organism>
<protein>
    <recommendedName>
        <fullName evidence="2">Acyltransferase MbtK/IucB-like conserved domain-containing protein</fullName>
    </recommendedName>
</protein>
<dbReference type="SMART" id="SM01006">
    <property type="entry name" value="AlcB"/>
    <property type="match status" value="1"/>
</dbReference>
<dbReference type="InterPro" id="IPR019432">
    <property type="entry name" value="Acyltransferase_MbtK/IucB-like"/>
</dbReference>
<evidence type="ECO:0000313" key="3">
    <source>
        <dbReference type="EMBL" id="WFD33581.1"/>
    </source>
</evidence>
<dbReference type="SUPFAM" id="SSF55729">
    <property type="entry name" value="Acyl-CoA N-acyltransferases (Nat)"/>
    <property type="match status" value="1"/>
</dbReference>